<evidence type="ECO:0000256" key="5">
    <source>
        <dbReference type="ARBA" id="ARBA00022833"/>
    </source>
</evidence>
<feature type="signal peptide" evidence="7">
    <location>
        <begin position="1"/>
        <end position="17"/>
    </location>
</feature>
<name>A0A397P813_9SPHN</name>
<keyword evidence="5" id="KW-0862">Zinc</keyword>
<keyword evidence="6" id="KW-0482">Metalloprotease</keyword>
<dbReference type="RefSeq" id="WP_119035884.1">
    <property type="nucleotide sequence ID" value="NZ_QXDC01000003.1"/>
</dbReference>
<evidence type="ECO:0000256" key="7">
    <source>
        <dbReference type="SAM" id="SignalP"/>
    </source>
</evidence>
<dbReference type="GO" id="GO:0004222">
    <property type="term" value="F:metalloendopeptidase activity"/>
    <property type="evidence" value="ECO:0007669"/>
    <property type="project" value="TreeGrafter"/>
</dbReference>
<feature type="chain" id="PRO_5017457830" evidence="7">
    <location>
        <begin position="18"/>
        <end position="398"/>
    </location>
</feature>
<evidence type="ECO:0000256" key="3">
    <source>
        <dbReference type="ARBA" id="ARBA00022723"/>
    </source>
</evidence>
<dbReference type="Gene3D" id="2.70.70.10">
    <property type="entry name" value="Glucose Permease (Domain IIA)"/>
    <property type="match status" value="1"/>
</dbReference>
<keyword evidence="7" id="KW-0732">Signal</keyword>
<reference evidence="9 10" key="1">
    <citation type="submission" date="2018-08" db="EMBL/GenBank/DDBJ databases">
        <title>Genomic Encyclopedia of Type Strains, Phase IV (KMG-IV): sequencing the most valuable type-strain genomes for metagenomic binning, comparative biology and taxonomic classification.</title>
        <authorList>
            <person name="Goeker M."/>
        </authorList>
    </citation>
    <scope>NUCLEOTIDE SEQUENCE [LARGE SCALE GENOMIC DNA]</scope>
    <source>
        <strain evidence="9 10">DSM 25527</strain>
    </source>
</reference>
<dbReference type="Proteomes" id="UP000266568">
    <property type="component" value="Unassembled WGS sequence"/>
</dbReference>
<dbReference type="SUPFAM" id="SSF51261">
    <property type="entry name" value="Duplicated hybrid motif"/>
    <property type="match status" value="1"/>
</dbReference>
<gene>
    <name evidence="9" type="ORF">DFR49_2437</name>
</gene>
<keyword evidence="10" id="KW-1185">Reference proteome</keyword>
<dbReference type="OrthoDB" id="9809144at2"/>
<dbReference type="InterPro" id="IPR016047">
    <property type="entry name" value="M23ase_b-sheet_dom"/>
</dbReference>
<dbReference type="InterPro" id="IPR011055">
    <property type="entry name" value="Dup_hybrid_motif"/>
</dbReference>
<dbReference type="PANTHER" id="PTHR21666">
    <property type="entry name" value="PEPTIDASE-RELATED"/>
    <property type="match status" value="1"/>
</dbReference>
<keyword evidence="4" id="KW-0378">Hydrolase</keyword>
<feature type="domain" description="M23ase beta-sheet core" evidence="8">
    <location>
        <begin position="300"/>
        <end position="392"/>
    </location>
</feature>
<dbReference type="GO" id="GO:0046872">
    <property type="term" value="F:metal ion binding"/>
    <property type="evidence" value="ECO:0007669"/>
    <property type="project" value="UniProtKB-KW"/>
</dbReference>
<evidence type="ECO:0000256" key="6">
    <source>
        <dbReference type="ARBA" id="ARBA00023049"/>
    </source>
</evidence>
<evidence type="ECO:0000313" key="10">
    <source>
        <dbReference type="Proteomes" id="UP000266568"/>
    </source>
</evidence>
<organism evidence="9 10">
    <name type="scientific">Hephaestia caeni</name>
    <dbReference type="NCBI Taxonomy" id="645617"/>
    <lineage>
        <taxon>Bacteria</taxon>
        <taxon>Pseudomonadati</taxon>
        <taxon>Pseudomonadota</taxon>
        <taxon>Alphaproteobacteria</taxon>
        <taxon>Sphingomonadales</taxon>
        <taxon>Sphingomonadaceae</taxon>
        <taxon>Hephaestia</taxon>
    </lineage>
</organism>
<dbReference type="CDD" id="cd12797">
    <property type="entry name" value="M23_peptidase"/>
    <property type="match status" value="1"/>
</dbReference>
<sequence>MRGWMIATIGIAGAAIAAPPAVAPAAGPHAQRLADARRASAAAEQRSLRLDAEAAAQRDAAARARTEQAATVARLQAAEADIAAAEARAAIVRTALDRQRARLAARQGPVVRLLAALQSLAARPAIVAVAQPGSVDDMVHIRAVLGSVTPVIRARTTAVRRDLADTRALEADAAAALTALEAARGRLDERRLALARLEATHRARARTLGRGALAASDRSIALGERARALVDLMDQARDDAGTRAALAALPGPEPRPPRPGEVASTLDAPPWTAADAPYRLPVTGQLVTGFGAVSAAGIRSRGLTLDAADGAVVTAPAAGTVAYARAFRDYGPIVIIDHGGGWTTLVTGIGTLAVRPGDSVVQGAPIGRAGTAHDGATPRITVELRRKGRPIDLTALLG</sequence>
<evidence type="ECO:0000259" key="8">
    <source>
        <dbReference type="Pfam" id="PF01551"/>
    </source>
</evidence>
<comment type="caution">
    <text evidence="9">The sequence shown here is derived from an EMBL/GenBank/DDBJ whole genome shotgun (WGS) entry which is preliminary data.</text>
</comment>
<accession>A0A397P813</accession>
<evidence type="ECO:0000313" key="9">
    <source>
        <dbReference type="EMBL" id="RIA44199.1"/>
    </source>
</evidence>
<evidence type="ECO:0000256" key="4">
    <source>
        <dbReference type="ARBA" id="ARBA00022801"/>
    </source>
</evidence>
<protein>
    <submittedName>
        <fullName evidence="9">Septal ring factor EnvC (AmiA/AmiB activator)</fullName>
    </submittedName>
</protein>
<dbReference type="EMBL" id="QXDC01000003">
    <property type="protein sequence ID" value="RIA44199.1"/>
    <property type="molecule type" value="Genomic_DNA"/>
</dbReference>
<evidence type="ECO:0000256" key="2">
    <source>
        <dbReference type="ARBA" id="ARBA00022670"/>
    </source>
</evidence>
<dbReference type="GO" id="GO:0006508">
    <property type="term" value="P:proteolysis"/>
    <property type="evidence" value="ECO:0007669"/>
    <property type="project" value="UniProtKB-KW"/>
</dbReference>
<evidence type="ECO:0000256" key="1">
    <source>
        <dbReference type="ARBA" id="ARBA00001947"/>
    </source>
</evidence>
<comment type="cofactor">
    <cofactor evidence="1">
        <name>Zn(2+)</name>
        <dbReference type="ChEBI" id="CHEBI:29105"/>
    </cofactor>
</comment>
<keyword evidence="2" id="KW-0645">Protease</keyword>
<dbReference type="Pfam" id="PF01551">
    <property type="entry name" value="Peptidase_M23"/>
    <property type="match status" value="1"/>
</dbReference>
<dbReference type="AlphaFoldDB" id="A0A397P813"/>
<keyword evidence="3" id="KW-0479">Metal-binding</keyword>
<dbReference type="PANTHER" id="PTHR21666:SF288">
    <property type="entry name" value="CELL DIVISION PROTEIN YTFB"/>
    <property type="match status" value="1"/>
</dbReference>
<dbReference type="InterPro" id="IPR050570">
    <property type="entry name" value="Cell_wall_metabolism_enzyme"/>
</dbReference>
<proteinExistence type="predicted"/>